<dbReference type="PANTHER" id="PTHR30204:SF98">
    <property type="entry name" value="HTH-TYPE TRANSCRIPTIONAL REGULATOR ADHR"/>
    <property type="match status" value="1"/>
</dbReference>
<dbReference type="InterPro" id="IPR000551">
    <property type="entry name" value="MerR-type_HTH_dom"/>
</dbReference>
<organism evidence="4 5">
    <name type="scientific">Nocardiopsis metallicus</name>
    <dbReference type="NCBI Taxonomy" id="179819"/>
    <lineage>
        <taxon>Bacteria</taxon>
        <taxon>Bacillati</taxon>
        <taxon>Actinomycetota</taxon>
        <taxon>Actinomycetes</taxon>
        <taxon>Streptosporangiales</taxon>
        <taxon>Nocardiopsidaceae</taxon>
        <taxon>Nocardiopsis</taxon>
    </lineage>
</organism>
<dbReference type="InterPro" id="IPR009061">
    <property type="entry name" value="DNA-bd_dom_put_sf"/>
</dbReference>
<keyword evidence="5" id="KW-1185">Reference proteome</keyword>
<dbReference type="InterPro" id="IPR047057">
    <property type="entry name" value="MerR_fam"/>
</dbReference>
<dbReference type="CDD" id="cd01109">
    <property type="entry name" value="HTH_YyaN"/>
    <property type="match status" value="1"/>
</dbReference>
<proteinExistence type="predicted"/>
<dbReference type="SUPFAM" id="SSF46955">
    <property type="entry name" value="Putative DNA-binding domain"/>
    <property type="match status" value="1"/>
</dbReference>
<feature type="domain" description="HTH merR-type" evidence="3">
    <location>
        <begin position="4"/>
        <end position="73"/>
    </location>
</feature>
<comment type="caution">
    <text evidence="4">The sequence shown here is derived from an EMBL/GenBank/DDBJ whole genome shotgun (WGS) entry which is preliminary data.</text>
</comment>
<dbReference type="PANTHER" id="PTHR30204">
    <property type="entry name" value="REDOX-CYCLING DRUG-SENSING TRANSCRIPTIONAL ACTIVATOR SOXR"/>
    <property type="match status" value="1"/>
</dbReference>
<dbReference type="GO" id="GO:0003700">
    <property type="term" value="F:DNA-binding transcription factor activity"/>
    <property type="evidence" value="ECO:0007669"/>
    <property type="project" value="InterPro"/>
</dbReference>
<feature type="region of interest" description="Disordered" evidence="2">
    <location>
        <begin position="127"/>
        <end position="156"/>
    </location>
</feature>
<evidence type="ECO:0000313" key="5">
    <source>
        <dbReference type="Proteomes" id="UP000579647"/>
    </source>
</evidence>
<evidence type="ECO:0000259" key="3">
    <source>
        <dbReference type="PROSITE" id="PS50937"/>
    </source>
</evidence>
<dbReference type="Proteomes" id="UP000579647">
    <property type="component" value="Unassembled WGS sequence"/>
</dbReference>
<dbReference type="AlphaFoldDB" id="A0A840WHL8"/>
<evidence type="ECO:0000256" key="1">
    <source>
        <dbReference type="ARBA" id="ARBA00023125"/>
    </source>
</evidence>
<evidence type="ECO:0000256" key="2">
    <source>
        <dbReference type="SAM" id="MobiDB-lite"/>
    </source>
</evidence>
<gene>
    <name evidence="4" type="ORF">HNR07_000705</name>
</gene>
<protein>
    <submittedName>
        <fullName evidence="4">DNA-binding transcriptional MerR regulator</fullName>
    </submittedName>
</protein>
<evidence type="ECO:0000313" key="4">
    <source>
        <dbReference type="EMBL" id="MBB5489568.1"/>
    </source>
</evidence>
<keyword evidence="1 4" id="KW-0238">DNA-binding</keyword>
<dbReference type="SMART" id="SM00422">
    <property type="entry name" value="HTH_MERR"/>
    <property type="match status" value="1"/>
</dbReference>
<dbReference type="Pfam" id="PF13411">
    <property type="entry name" value="MerR_1"/>
    <property type="match status" value="1"/>
</dbReference>
<reference evidence="4 5" key="1">
    <citation type="submission" date="2020-08" db="EMBL/GenBank/DDBJ databases">
        <title>Sequencing the genomes of 1000 actinobacteria strains.</title>
        <authorList>
            <person name="Klenk H.-P."/>
        </authorList>
    </citation>
    <scope>NUCLEOTIDE SEQUENCE [LARGE SCALE GENOMIC DNA]</scope>
    <source>
        <strain evidence="4 5">DSM 44598</strain>
    </source>
</reference>
<dbReference type="PRINTS" id="PR00040">
    <property type="entry name" value="HTHMERR"/>
</dbReference>
<name>A0A840WHL8_9ACTN</name>
<dbReference type="PROSITE" id="PS50937">
    <property type="entry name" value="HTH_MERR_2"/>
    <property type="match status" value="1"/>
</dbReference>
<accession>A0A840WHL8</accession>
<dbReference type="Gene3D" id="1.10.1660.10">
    <property type="match status" value="1"/>
</dbReference>
<feature type="compositionally biased region" description="Low complexity" evidence="2">
    <location>
        <begin position="130"/>
        <end position="143"/>
    </location>
</feature>
<dbReference type="GO" id="GO:0003677">
    <property type="term" value="F:DNA binding"/>
    <property type="evidence" value="ECO:0007669"/>
    <property type="project" value="UniProtKB-KW"/>
</dbReference>
<sequence>MKDYYTPGEVAERFGLTLDTLRYYEKAGLLRRVDRAPSGHRRYRTDDVDLLHLVRCLRDTDMPIARLRDFAELVRDGDHTIPDRLDVLQSHQHHLNTRIAELRERQDTIQHKIDYYLGVLADNPGLAERSAPTGTTSGTASAPEVTAVAATGKENS</sequence>
<dbReference type="EMBL" id="JACHDO010000001">
    <property type="protein sequence ID" value="MBB5489568.1"/>
    <property type="molecule type" value="Genomic_DNA"/>
</dbReference>